<evidence type="ECO:0000259" key="3">
    <source>
        <dbReference type="Pfam" id="PF26059"/>
    </source>
</evidence>
<protein>
    <recommendedName>
        <fullName evidence="3">DUF8020 domain-containing protein</fullName>
    </recommendedName>
</protein>
<feature type="chain" id="PRO_5017383417" description="DUF8020 domain-containing protein" evidence="2">
    <location>
        <begin position="27"/>
        <end position="216"/>
    </location>
</feature>
<dbReference type="Proteomes" id="UP000266677">
    <property type="component" value="Unassembled WGS sequence"/>
</dbReference>
<feature type="transmembrane region" description="Helical" evidence="1">
    <location>
        <begin position="171"/>
        <end position="191"/>
    </location>
</feature>
<feature type="domain" description="DUF8020" evidence="3">
    <location>
        <begin position="50"/>
        <end position="121"/>
    </location>
</feature>
<feature type="signal peptide" evidence="2">
    <location>
        <begin position="1"/>
        <end position="26"/>
    </location>
</feature>
<dbReference type="Pfam" id="PF26059">
    <property type="entry name" value="DUF8020"/>
    <property type="match status" value="1"/>
</dbReference>
<dbReference type="InterPro" id="IPR058333">
    <property type="entry name" value="DUF8020"/>
</dbReference>
<evidence type="ECO:0000313" key="5">
    <source>
        <dbReference type="Proteomes" id="UP000266677"/>
    </source>
</evidence>
<reference evidence="4 5" key="1">
    <citation type="submission" date="2018-09" db="EMBL/GenBank/DDBJ databases">
        <title>YIM PH21274 draft genome.</title>
        <authorList>
            <person name="Miao C."/>
        </authorList>
    </citation>
    <scope>NUCLEOTIDE SEQUENCE [LARGE SCALE GENOMIC DNA]</scope>
    <source>
        <strain evidence="4 5">YIM PH 21724</strain>
    </source>
</reference>
<keyword evidence="1" id="KW-0812">Transmembrane</keyword>
<name>A0A3A4JY76_9NOCA</name>
<keyword evidence="2" id="KW-0732">Signal</keyword>
<dbReference type="OrthoDB" id="4551564at2"/>
<dbReference type="EMBL" id="QZFU01000029">
    <property type="protein sequence ID" value="RJO72113.1"/>
    <property type="molecule type" value="Genomic_DNA"/>
</dbReference>
<evidence type="ECO:0000313" key="4">
    <source>
        <dbReference type="EMBL" id="RJO72113.1"/>
    </source>
</evidence>
<keyword evidence="5" id="KW-1185">Reference proteome</keyword>
<organism evidence="4 5">
    <name type="scientific">Nocardia panacis</name>
    <dbReference type="NCBI Taxonomy" id="2340916"/>
    <lineage>
        <taxon>Bacteria</taxon>
        <taxon>Bacillati</taxon>
        <taxon>Actinomycetota</taxon>
        <taxon>Actinomycetes</taxon>
        <taxon>Mycobacteriales</taxon>
        <taxon>Nocardiaceae</taxon>
        <taxon>Nocardia</taxon>
    </lineage>
</organism>
<accession>A0A3A4JY76</accession>
<evidence type="ECO:0000256" key="2">
    <source>
        <dbReference type="SAM" id="SignalP"/>
    </source>
</evidence>
<proteinExistence type="predicted"/>
<dbReference type="RefSeq" id="WP_120043218.1">
    <property type="nucleotide sequence ID" value="NZ_QZFU01000029.1"/>
</dbReference>
<keyword evidence="1" id="KW-1133">Transmembrane helix</keyword>
<evidence type="ECO:0000256" key="1">
    <source>
        <dbReference type="SAM" id="Phobius"/>
    </source>
</evidence>
<sequence>MGIRNITVAALFTVAATGLVGGIAHADPVAAQPNPAAAHPNIVHGTERGVAFEVAKSSDGKSLSANLFGGHFALTDNSVTVTDNAGALVATLPRTVALPEGTVELRPEVEATGTHLTATPVGRWVETSPRERSIGTGLAVGLLAGAMTGAIIGLAIGIAGAFVLAVITAPIGFLAGALIGGAIGAGIGGAIPNSDVKDRNDYRADCYESFDRTYCW</sequence>
<comment type="caution">
    <text evidence="4">The sequence shown here is derived from an EMBL/GenBank/DDBJ whole genome shotgun (WGS) entry which is preliminary data.</text>
</comment>
<feature type="transmembrane region" description="Helical" evidence="1">
    <location>
        <begin position="138"/>
        <end position="164"/>
    </location>
</feature>
<gene>
    <name evidence="4" type="ORF">D5S18_23330</name>
</gene>
<keyword evidence="1" id="KW-0472">Membrane</keyword>
<dbReference type="AlphaFoldDB" id="A0A3A4JY76"/>